<evidence type="ECO:0000256" key="2">
    <source>
        <dbReference type="SAM" id="SignalP"/>
    </source>
</evidence>
<comment type="caution">
    <text evidence="3">The sequence shown here is derived from an EMBL/GenBank/DDBJ whole genome shotgun (WGS) entry which is preliminary data.</text>
</comment>
<dbReference type="OrthoDB" id="427280at2759"/>
<evidence type="ECO:0000256" key="1">
    <source>
        <dbReference type="SAM" id="Phobius"/>
    </source>
</evidence>
<dbReference type="Gene3D" id="3.40.30.10">
    <property type="entry name" value="Glutaredoxin"/>
    <property type="match status" value="1"/>
</dbReference>
<proteinExistence type="predicted"/>
<reference evidence="3 4" key="1">
    <citation type="journal article" date="2015" name="Nat. Commun.">
        <title>Lucilia cuprina genome unlocks parasitic fly biology to underpin future interventions.</title>
        <authorList>
            <person name="Anstead C.A."/>
            <person name="Korhonen P.K."/>
            <person name="Young N.D."/>
            <person name="Hall R.S."/>
            <person name="Jex A.R."/>
            <person name="Murali S.C."/>
            <person name="Hughes D.S."/>
            <person name="Lee S.F."/>
            <person name="Perry T."/>
            <person name="Stroehlein A.J."/>
            <person name="Ansell B.R."/>
            <person name="Breugelmans B."/>
            <person name="Hofmann A."/>
            <person name="Qu J."/>
            <person name="Dugan S."/>
            <person name="Lee S.L."/>
            <person name="Chao H."/>
            <person name="Dinh H."/>
            <person name="Han Y."/>
            <person name="Doddapaneni H.V."/>
            <person name="Worley K.C."/>
            <person name="Muzny D.M."/>
            <person name="Ioannidis P."/>
            <person name="Waterhouse R.M."/>
            <person name="Zdobnov E.M."/>
            <person name="James P.J."/>
            <person name="Bagnall N.H."/>
            <person name="Kotze A.C."/>
            <person name="Gibbs R.A."/>
            <person name="Richards S."/>
            <person name="Batterham P."/>
            <person name="Gasser R.B."/>
        </authorList>
    </citation>
    <scope>NUCLEOTIDE SEQUENCE [LARGE SCALE GENOMIC DNA]</scope>
    <source>
        <strain evidence="3 4">LS</strain>
        <tissue evidence="3">Full body</tissue>
    </source>
</reference>
<dbReference type="SUPFAM" id="SSF52833">
    <property type="entry name" value="Thioredoxin-like"/>
    <property type="match status" value="1"/>
</dbReference>
<protein>
    <submittedName>
        <fullName evidence="3">Uncharacterized protein</fullName>
    </submittedName>
</protein>
<evidence type="ECO:0000313" key="3">
    <source>
        <dbReference type="EMBL" id="KNC34074.1"/>
    </source>
</evidence>
<organism evidence="3 4">
    <name type="scientific">Lucilia cuprina</name>
    <name type="common">Green bottle fly</name>
    <name type="synonym">Australian sheep blowfly</name>
    <dbReference type="NCBI Taxonomy" id="7375"/>
    <lineage>
        <taxon>Eukaryota</taxon>
        <taxon>Metazoa</taxon>
        <taxon>Ecdysozoa</taxon>
        <taxon>Arthropoda</taxon>
        <taxon>Hexapoda</taxon>
        <taxon>Insecta</taxon>
        <taxon>Pterygota</taxon>
        <taxon>Neoptera</taxon>
        <taxon>Endopterygota</taxon>
        <taxon>Diptera</taxon>
        <taxon>Brachycera</taxon>
        <taxon>Muscomorpha</taxon>
        <taxon>Oestroidea</taxon>
        <taxon>Calliphoridae</taxon>
        <taxon>Luciliinae</taxon>
        <taxon>Lucilia</taxon>
    </lineage>
</organism>
<dbReference type="STRING" id="7375.A0A0L0CRK9"/>
<feature type="chain" id="PRO_5005536738" evidence="2">
    <location>
        <begin position="19"/>
        <end position="65"/>
    </location>
</feature>
<keyword evidence="1" id="KW-0812">Transmembrane</keyword>
<keyword evidence="1" id="KW-0472">Membrane</keyword>
<accession>A0A0L0CRK9</accession>
<keyword evidence="2" id="KW-0732">Signal</keyword>
<dbReference type="AlphaFoldDB" id="A0A0L0CRK9"/>
<keyword evidence="4" id="KW-1185">Reference proteome</keyword>
<evidence type="ECO:0000313" key="4">
    <source>
        <dbReference type="Proteomes" id="UP000037069"/>
    </source>
</evidence>
<sequence>MHRTIFVLCLAIIGLVSAGEQDVLELTDDNFSSTLAQHETTLVMFYAPWFVLFLTSYFLRSLETF</sequence>
<gene>
    <name evidence="3" type="ORF">FF38_10225</name>
</gene>
<feature type="transmembrane region" description="Helical" evidence="1">
    <location>
        <begin position="42"/>
        <end position="59"/>
    </location>
</feature>
<keyword evidence="1" id="KW-1133">Transmembrane helix</keyword>
<feature type="signal peptide" evidence="2">
    <location>
        <begin position="1"/>
        <end position="18"/>
    </location>
</feature>
<dbReference type="InterPro" id="IPR036249">
    <property type="entry name" value="Thioredoxin-like_sf"/>
</dbReference>
<name>A0A0L0CRK9_LUCCU</name>
<dbReference type="Proteomes" id="UP000037069">
    <property type="component" value="Unassembled WGS sequence"/>
</dbReference>
<dbReference type="EMBL" id="JRES01000105">
    <property type="protein sequence ID" value="KNC34074.1"/>
    <property type="molecule type" value="Genomic_DNA"/>
</dbReference>